<evidence type="ECO:0000256" key="4">
    <source>
        <dbReference type="SAM" id="Coils"/>
    </source>
</evidence>
<dbReference type="GO" id="GO:0061512">
    <property type="term" value="P:protein localization to cilium"/>
    <property type="evidence" value="ECO:0007669"/>
    <property type="project" value="TreeGrafter"/>
</dbReference>
<evidence type="ECO:0000256" key="2">
    <source>
        <dbReference type="ARBA" id="ARBA00023054"/>
    </source>
</evidence>
<feature type="coiled-coil region" evidence="4">
    <location>
        <begin position="78"/>
        <end position="109"/>
    </location>
</feature>
<dbReference type="PANTHER" id="PTHR31978">
    <property type="entry name" value="INTRAFLAGELLAR TRANSPORT PROTEIN 20 HOMOLOG"/>
    <property type="match status" value="1"/>
</dbReference>
<dbReference type="Pfam" id="PF14931">
    <property type="entry name" value="IFT20"/>
    <property type="match status" value="1"/>
</dbReference>
<dbReference type="GO" id="GO:0030990">
    <property type="term" value="C:intraciliary transport particle"/>
    <property type="evidence" value="ECO:0007669"/>
    <property type="project" value="TreeGrafter"/>
</dbReference>
<dbReference type="EMBL" id="GBBI01000959">
    <property type="protein sequence ID" value="JAC17753.1"/>
    <property type="molecule type" value="mRNA"/>
</dbReference>
<sequence length="131" mass="14964">MSDPLAKVGLHFDELNKVRIIEPEVASKTSLLKEECNEFVHSLEAFKDISNGFIKLIDSLANEVDREKIKAIGARNLVKSMAKQRDAQEQQLQALLLEKSTELERLRIQHQSLIKTESEQLEILDKLLLNN</sequence>
<reference evidence="5" key="1">
    <citation type="journal article" date="2014" name="PLoS Negl. Trop. Dis.">
        <title>An updated insight into the Sialotranscriptome of Triatoma infestans: developmental stage and geographic variations.</title>
        <authorList>
            <person name="Schwarz A."/>
            <person name="Medrano-Mercado N."/>
            <person name="Schaub G.A."/>
            <person name="Struchiner C.J."/>
            <person name="Bargues M.D."/>
            <person name="Levy M.Z."/>
            <person name="Ribeiro J.M."/>
        </authorList>
    </citation>
    <scope>NUCLEOTIDE SEQUENCE</scope>
    <source>
        <strain evidence="5">Chile</strain>
        <tissue evidence="5">Salivary glands</tissue>
    </source>
</reference>
<dbReference type="GO" id="GO:0097546">
    <property type="term" value="C:ciliary base"/>
    <property type="evidence" value="ECO:0007669"/>
    <property type="project" value="TreeGrafter"/>
</dbReference>
<dbReference type="InterPro" id="IPR028172">
    <property type="entry name" value="FT20"/>
</dbReference>
<accession>A0A023FA01</accession>
<evidence type="ECO:0000256" key="1">
    <source>
        <dbReference type="ARBA" id="ARBA00004138"/>
    </source>
</evidence>
<keyword evidence="5" id="KW-0282">Flagellum</keyword>
<keyword evidence="3" id="KW-0966">Cell projection</keyword>
<dbReference type="AlphaFoldDB" id="A0A023FA01"/>
<dbReference type="GO" id="GO:0005737">
    <property type="term" value="C:cytoplasm"/>
    <property type="evidence" value="ECO:0007669"/>
    <property type="project" value="TreeGrafter"/>
</dbReference>
<dbReference type="GO" id="GO:0005813">
    <property type="term" value="C:centrosome"/>
    <property type="evidence" value="ECO:0007669"/>
    <property type="project" value="TreeGrafter"/>
</dbReference>
<organism evidence="5">
    <name type="scientific">Triatoma infestans</name>
    <name type="common">Assassin bug</name>
    <dbReference type="NCBI Taxonomy" id="30076"/>
    <lineage>
        <taxon>Eukaryota</taxon>
        <taxon>Metazoa</taxon>
        <taxon>Ecdysozoa</taxon>
        <taxon>Arthropoda</taxon>
        <taxon>Hexapoda</taxon>
        <taxon>Insecta</taxon>
        <taxon>Pterygota</taxon>
        <taxon>Neoptera</taxon>
        <taxon>Paraneoptera</taxon>
        <taxon>Hemiptera</taxon>
        <taxon>Heteroptera</taxon>
        <taxon>Panheteroptera</taxon>
        <taxon>Cimicomorpha</taxon>
        <taxon>Reduviidae</taxon>
        <taxon>Triatominae</taxon>
        <taxon>Triatoma</taxon>
    </lineage>
</organism>
<proteinExistence type="evidence at transcript level"/>
<dbReference type="GO" id="GO:0060271">
    <property type="term" value="P:cilium assembly"/>
    <property type="evidence" value="ECO:0007669"/>
    <property type="project" value="TreeGrafter"/>
</dbReference>
<dbReference type="GO" id="GO:0097730">
    <property type="term" value="C:non-motile cilium"/>
    <property type="evidence" value="ECO:0007669"/>
    <property type="project" value="TreeGrafter"/>
</dbReference>
<evidence type="ECO:0000313" key="5">
    <source>
        <dbReference type="EMBL" id="JAC17753.1"/>
    </source>
</evidence>
<comment type="subcellular location">
    <subcellularLocation>
        <location evidence="1">Cell projection</location>
        <location evidence="1">Cilium</location>
    </subcellularLocation>
</comment>
<name>A0A023FA01_TRIIF</name>
<protein>
    <submittedName>
        <fullName evidence="5">Putative intraflagellar transport 20</fullName>
    </submittedName>
</protein>
<dbReference type="PANTHER" id="PTHR31978:SF1">
    <property type="entry name" value="INTRAFLAGELLAR TRANSPORT PROTEIN 20 HOMOLOG"/>
    <property type="match status" value="1"/>
</dbReference>
<keyword evidence="2 4" id="KW-0175">Coiled coil</keyword>
<keyword evidence="5" id="KW-0969">Cilium</keyword>
<evidence type="ECO:0000256" key="3">
    <source>
        <dbReference type="ARBA" id="ARBA00023273"/>
    </source>
</evidence>
<dbReference type="GO" id="GO:0036064">
    <property type="term" value="C:ciliary basal body"/>
    <property type="evidence" value="ECO:0007669"/>
    <property type="project" value="TreeGrafter"/>
</dbReference>